<reference evidence="1 2" key="1">
    <citation type="journal article" date="2023" name="ACS Omega">
        <title>Identification of the Neoaspergillic Acid Biosynthesis Gene Cluster by Establishing an In Vitro CRISPR-Ribonucleoprotein Genetic System in Aspergillus melleus.</title>
        <authorList>
            <person name="Yuan B."/>
            <person name="Grau M.F."/>
            <person name="Murata R.M."/>
            <person name="Torok T."/>
            <person name="Venkateswaran K."/>
            <person name="Stajich J.E."/>
            <person name="Wang C.C.C."/>
        </authorList>
    </citation>
    <scope>NUCLEOTIDE SEQUENCE [LARGE SCALE GENOMIC DNA]</scope>
    <source>
        <strain evidence="1 2">IMV 1140</strain>
    </source>
</reference>
<protein>
    <submittedName>
        <fullName evidence="1">Uncharacterized protein</fullName>
    </submittedName>
</protein>
<keyword evidence="2" id="KW-1185">Reference proteome</keyword>
<evidence type="ECO:0000313" key="2">
    <source>
        <dbReference type="Proteomes" id="UP001177260"/>
    </source>
</evidence>
<dbReference type="EMBL" id="JAOPJF010000070">
    <property type="protein sequence ID" value="KAK1141054.1"/>
    <property type="molecule type" value="Genomic_DNA"/>
</dbReference>
<dbReference type="Proteomes" id="UP001177260">
    <property type="component" value="Unassembled WGS sequence"/>
</dbReference>
<organism evidence="1 2">
    <name type="scientific">Aspergillus melleus</name>
    <dbReference type="NCBI Taxonomy" id="138277"/>
    <lineage>
        <taxon>Eukaryota</taxon>
        <taxon>Fungi</taxon>
        <taxon>Dikarya</taxon>
        <taxon>Ascomycota</taxon>
        <taxon>Pezizomycotina</taxon>
        <taxon>Eurotiomycetes</taxon>
        <taxon>Eurotiomycetidae</taxon>
        <taxon>Eurotiales</taxon>
        <taxon>Aspergillaceae</taxon>
        <taxon>Aspergillus</taxon>
        <taxon>Aspergillus subgen. Circumdati</taxon>
    </lineage>
</organism>
<accession>A0ACC3ATM7</accession>
<evidence type="ECO:0000313" key="1">
    <source>
        <dbReference type="EMBL" id="KAK1141054.1"/>
    </source>
</evidence>
<sequence length="1154" mass="129734">MSSASAPADPWKEAFEALDPEDQKRLDKPDTSLLAILESVKSDADSRKEICRQKGWKVGENKNGEKVTLRHALEKVCVWAKETIKIVDVVVSMDKSGQAALPWAVIKFLISIGTNDIALFTNITEAVETIARLIARYTVFEKLYLHEDCETVPKLRESLRELYAGILRYLSKAKDYFTGNCLKRFGRGLLDMLRKEYDELWSRINETEVEKWAKLVDAELHRKNAKQAGEQHDQLKAILHDMEQPIMQITDQLAAIQDKLDSGYSLLAFAQMLIVLGEERIKVFHWISRIEYKKHHEELSKGILTGSGEWLLRSPEYIHWGQSSVSSILWLHGIPGSGKTKLVSTVINSIQQHSTAPVAYFYCNRSNAEGERSMPREILRAILRQLASSDPDVPIKEPVVKEYESRKAHAQKDGSSLSELAIEDCTKLIREITKSNPATIIIDALDECDQFSCYELLDALHEIVADSEEVVKVFVSSRDDVDVIGQSLEDCAHIPISPSQNGGDIRRFIDTELDRLIKKRLLLRGKVSKDLRKKVTKTLNKGAQGMFRWVALSLELLQRQKFEPDFRNVLGRLPPALSGLYDEIYKGIESSGVHSHRTAVRTLQWLLCAQRLLSVRELLAAISMGLPGTSDEQSSSMPYLGQDSDSSSESDPDDEAYSATGSDYEIEDGESLGINEANGVSVTTTDILQLCQNLVVVDSQLGVFRFAHLSVREYLQTRPEFTKAELHALAMKGCMEVYMTEANINPSHQEALKSYGMFFWPLHYKALEDLVLASKSTLEQLEQFLSFFLQGEETSSSYVMWAREITSGFTVGQRINSHLRLDRDNPLGIRLEYAASTPSTPLKAVCAFGFDLLAKKFGSLSDFNPDKSRLQLPQIAASEGQDEILHWLLEKGVEVDIQDDNGEVPLCRAASRGHLTTVMLLVERGVNLERHEEPQRMTPLIYAVKSGYHEIVKYLLQAGANVEAKDRSDWTPLVWATYRGNKPIVDILLKHGAGLEAKPETGFTALFHAVFDEDVEMIYHLLDHGADIEANDRFGRTPLFQALLRGQQAMVELLLTKGADTETRPEDGWTPLTWAAMQPNEPMAMLLLQAGADIEAKEENGWTPLFRAISQGNEGMVELLVKYGADVDAKDKEGETPRSWARVMSEYELEELLD</sequence>
<gene>
    <name evidence="1" type="ORF">N8T08_009627</name>
</gene>
<comment type="caution">
    <text evidence="1">The sequence shown here is derived from an EMBL/GenBank/DDBJ whole genome shotgun (WGS) entry which is preliminary data.</text>
</comment>
<name>A0ACC3ATM7_9EURO</name>
<proteinExistence type="predicted"/>